<dbReference type="InterPro" id="IPR001245">
    <property type="entry name" value="Ser-Thr/Tyr_kinase_cat_dom"/>
</dbReference>
<evidence type="ECO:0000313" key="5">
    <source>
        <dbReference type="EMBL" id="KAI5629292.1"/>
    </source>
</evidence>
<keyword evidence="6" id="KW-1185">Reference proteome</keyword>
<keyword evidence="3" id="KW-0067">ATP-binding</keyword>
<dbReference type="EMBL" id="MU537915">
    <property type="protein sequence ID" value="KAI5629292.1"/>
    <property type="molecule type" value="Genomic_DNA"/>
</dbReference>
<proteinExistence type="predicted"/>
<dbReference type="GO" id="GO:0045446">
    <property type="term" value="P:endothelial cell differentiation"/>
    <property type="evidence" value="ECO:0007669"/>
    <property type="project" value="TreeGrafter"/>
</dbReference>
<organism evidence="5 6">
    <name type="scientific">Silurus asotus</name>
    <name type="common">Amur catfish</name>
    <name type="synonym">Parasilurus asotus</name>
    <dbReference type="NCBI Taxonomy" id="30991"/>
    <lineage>
        <taxon>Eukaryota</taxon>
        <taxon>Metazoa</taxon>
        <taxon>Chordata</taxon>
        <taxon>Craniata</taxon>
        <taxon>Vertebrata</taxon>
        <taxon>Euteleostomi</taxon>
        <taxon>Actinopterygii</taxon>
        <taxon>Neopterygii</taxon>
        <taxon>Teleostei</taxon>
        <taxon>Ostariophysi</taxon>
        <taxon>Siluriformes</taxon>
        <taxon>Siluridae</taxon>
        <taxon>Silurus</taxon>
    </lineage>
</organism>
<dbReference type="GO" id="GO:0005886">
    <property type="term" value="C:plasma membrane"/>
    <property type="evidence" value="ECO:0007669"/>
    <property type="project" value="TreeGrafter"/>
</dbReference>
<keyword evidence="5" id="KW-0675">Receptor</keyword>
<dbReference type="GO" id="GO:0045766">
    <property type="term" value="P:positive regulation of angiogenesis"/>
    <property type="evidence" value="ECO:0007669"/>
    <property type="project" value="TreeGrafter"/>
</dbReference>
<evidence type="ECO:0000259" key="4">
    <source>
        <dbReference type="PROSITE" id="PS50011"/>
    </source>
</evidence>
<dbReference type="SUPFAM" id="SSF56112">
    <property type="entry name" value="Protein kinase-like (PK-like)"/>
    <property type="match status" value="1"/>
</dbReference>
<dbReference type="PIRSF" id="PIRSF000654">
    <property type="entry name" value="Integrin-linked_kinase"/>
    <property type="match status" value="1"/>
</dbReference>
<dbReference type="InterPro" id="IPR011009">
    <property type="entry name" value="Kinase-like_dom_sf"/>
</dbReference>
<gene>
    <name evidence="5" type="ORF">C0J50_8191</name>
</gene>
<dbReference type="InterPro" id="IPR000719">
    <property type="entry name" value="Prot_kinase_dom"/>
</dbReference>
<evidence type="ECO:0000313" key="6">
    <source>
        <dbReference type="Proteomes" id="UP001205998"/>
    </source>
</evidence>
<dbReference type="Pfam" id="PF07714">
    <property type="entry name" value="PK_Tyr_Ser-Thr"/>
    <property type="match status" value="1"/>
</dbReference>
<dbReference type="Gene3D" id="1.10.510.10">
    <property type="entry name" value="Transferase(Phosphotransferase) domain 1"/>
    <property type="match status" value="1"/>
</dbReference>
<dbReference type="PRINTS" id="PR00109">
    <property type="entry name" value="TYRKINASE"/>
</dbReference>
<name>A0AAD5FVD6_SILAS</name>
<feature type="domain" description="Protein kinase" evidence="4">
    <location>
        <begin position="1"/>
        <end position="269"/>
    </location>
</feature>
<keyword evidence="2" id="KW-0547">Nucleotide-binding</keyword>
<dbReference type="Proteomes" id="UP001205998">
    <property type="component" value="Unassembled WGS sequence"/>
</dbReference>
<evidence type="ECO:0000256" key="2">
    <source>
        <dbReference type="ARBA" id="ARBA00022741"/>
    </source>
</evidence>
<dbReference type="GO" id="GO:0016477">
    <property type="term" value="P:cell migration"/>
    <property type="evidence" value="ECO:0007669"/>
    <property type="project" value="TreeGrafter"/>
</dbReference>
<evidence type="ECO:0000256" key="3">
    <source>
        <dbReference type="ARBA" id="ARBA00022840"/>
    </source>
</evidence>
<dbReference type="InterPro" id="IPR050122">
    <property type="entry name" value="RTK"/>
</dbReference>
<comment type="subcellular location">
    <subcellularLocation>
        <location evidence="1">Endomembrane system</location>
    </subcellularLocation>
</comment>
<dbReference type="GO" id="GO:0001525">
    <property type="term" value="P:angiogenesis"/>
    <property type="evidence" value="ECO:0007669"/>
    <property type="project" value="TreeGrafter"/>
</dbReference>
<accession>A0AAD5FVD6</accession>
<dbReference type="GO" id="GO:0019838">
    <property type="term" value="F:growth factor binding"/>
    <property type="evidence" value="ECO:0007669"/>
    <property type="project" value="TreeGrafter"/>
</dbReference>
<reference evidence="5" key="1">
    <citation type="submission" date="2018-07" db="EMBL/GenBank/DDBJ databases">
        <title>Comparative genomics of catfishes provides insights into carnivory and benthic adaptation.</title>
        <authorList>
            <person name="Zhang Y."/>
            <person name="Wang D."/>
            <person name="Peng Z."/>
            <person name="Zheng S."/>
            <person name="Shao F."/>
            <person name="Tao W."/>
        </authorList>
    </citation>
    <scope>NUCLEOTIDE SEQUENCE</scope>
    <source>
        <strain evidence="5">Chongqing</strain>
    </source>
</reference>
<dbReference type="PROSITE" id="PS50011">
    <property type="entry name" value="PROTEIN_KINASE_DOM"/>
    <property type="match status" value="1"/>
</dbReference>
<dbReference type="GO" id="GO:0012505">
    <property type="term" value="C:endomembrane system"/>
    <property type="evidence" value="ECO:0007669"/>
    <property type="project" value="UniProtKB-SubCell"/>
</dbReference>
<protein>
    <submittedName>
        <fullName evidence="5">Fibroblast growth factor receptor-like 1-like</fullName>
    </submittedName>
</protein>
<dbReference type="GO" id="GO:0043408">
    <property type="term" value="P:regulation of MAPK cascade"/>
    <property type="evidence" value="ECO:0007669"/>
    <property type="project" value="TreeGrafter"/>
</dbReference>
<comment type="caution">
    <text evidence="5">The sequence shown here is derived from an EMBL/GenBank/DDBJ whole genome shotgun (WGS) entry which is preliminary data.</text>
</comment>
<evidence type="ECO:0000256" key="1">
    <source>
        <dbReference type="ARBA" id="ARBA00004308"/>
    </source>
</evidence>
<dbReference type="GO" id="GO:0030335">
    <property type="term" value="P:positive regulation of cell migration"/>
    <property type="evidence" value="ECO:0007669"/>
    <property type="project" value="TreeGrafter"/>
</dbReference>
<sequence length="296" mass="34855">MRQLIKDGREGELYKAKMARGAIKGHTMFTCKIYKKVTKPEQVRDEIMIMQNLSTHRNLLQLVDWNITDVPYMLIMEHVEHGSLRSFLKANKEKLRRENELQHLFTIALYHIAQALDHLHSKMILHCNLALRNILVHRFPHEIKVAEFGMAREITKDRGLSRNCKTKVNKRIPCRWYPPEYFKYDFYGFEGDVWAFGIIIWEMQTFGTVPYPNLKTFEEVVSHVCAGHRTQEPAGCRPEMLEMMRDCWQEPYLMRPSFMAIVKSLENILENDRDYVNMDSSPVIVQVESKDGVKFS</sequence>
<dbReference type="GO" id="GO:0005524">
    <property type="term" value="F:ATP binding"/>
    <property type="evidence" value="ECO:0007669"/>
    <property type="project" value="UniProtKB-KW"/>
</dbReference>
<dbReference type="AlphaFoldDB" id="A0AAD5FVD6"/>
<dbReference type="GO" id="GO:0043235">
    <property type="term" value="C:receptor complex"/>
    <property type="evidence" value="ECO:0007669"/>
    <property type="project" value="TreeGrafter"/>
</dbReference>
<dbReference type="PANTHER" id="PTHR24416">
    <property type="entry name" value="TYROSINE-PROTEIN KINASE RECEPTOR"/>
    <property type="match status" value="1"/>
</dbReference>
<dbReference type="GO" id="GO:0005021">
    <property type="term" value="F:vascular endothelial growth factor receptor activity"/>
    <property type="evidence" value="ECO:0007669"/>
    <property type="project" value="TreeGrafter"/>
</dbReference>
<dbReference type="PANTHER" id="PTHR24416:SF552">
    <property type="entry name" value="RECEPTOR PROTEIN-TYROSINE KINASE"/>
    <property type="match status" value="1"/>
</dbReference>